<keyword evidence="5" id="KW-1185">Reference proteome</keyword>
<dbReference type="PRINTS" id="PR00834">
    <property type="entry name" value="PROTEASES2C"/>
</dbReference>
<name>A0ABT8WI70_9FLAO</name>
<dbReference type="PANTHER" id="PTHR43343">
    <property type="entry name" value="PEPTIDASE S12"/>
    <property type="match status" value="1"/>
</dbReference>
<proteinExistence type="predicted"/>
<dbReference type="RefSeq" id="WP_303299915.1">
    <property type="nucleotide sequence ID" value="NZ_BAABDA010000042.1"/>
</dbReference>
<evidence type="ECO:0000313" key="4">
    <source>
        <dbReference type="EMBL" id="MDO5972857.1"/>
    </source>
</evidence>
<keyword evidence="2" id="KW-0378">Hydrolase</keyword>
<organism evidence="4 5">
    <name type="scientific">Flavivirga jejuensis</name>
    <dbReference type="NCBI Taxonomy" id="870487"/>
    <lineage>
        <taxon>Bacteria</taxon>
        <taxon>Pseudomonadati</taxon>
        <taxon>Bacteroidota</taxon>
        <taxon>Flavobacteriia</taxon>
        <taxon>Flavobacteriales</taxon>
        <taxon>Flavobacteriaceae</taxon>
        <taxon>Flavivirga</taxon>
    </lineage>
</organism>
<dbReference type="Gene3D" id="2.40.10.120">
    <property type="match status" value="1"/>
</dbReference>
<accession>A0ABT8WI70</accession>
<dbReference type="PANTHER" id="PTHR43343:SF3">
    <property type="entry name" value="PROTEASE DO-LIKE 8, CHLOROPLASTIC"/>
    <property type="match status" value="1"/>
</dbReference>
<comment type="caution">
    <text evidence="4">The sequence shown here is derived from an EMBL/GenBank/DDBJ whole genome shotgun (WGS) entry which is preliminary data.</text>
</comment>
<keyword evidence="3" id="KW-0732">Signal</keyword>
<keyword evidence="1" id="KW-0645">Protease</keyword>
<sequence>MKKILFLLSIMVLVNSCASTLNGKIQKNVNVKTQNDESVVYVNGVKQGSGRSVKSKLSRDRKVKQLKIETKGYKDQYVVHYQNLKSPLHILSWVPFGILFYPPFMDFGPKSYNYKKDVTAEEKLIPIAIKTEDQKYLFVKNTEFHLDEKALKIRKIRHRSLKKNNTKKFKDIDSNVDKIEFDNSIFTSSLNDILLKYKYTDSTKTIFKNKTNSAYLSAKISELDIQYVYQRAAKRYMSFLQAEVNISWDFQDVYGQSVYTKSYKTTSGQFSIDYNKKNTSLLAVEDAVASSFLTFINNEKVKKHLEKDNVATQKTLPNITLSKGKAINDVDSALDGTVTIKVGEGHGSGFKISTDGYIITNFHVVANYKEDITVITKDNKEYKAKLIRQSENLDLALLKVDATFSSHFALPTTKNYKTGDDIFIIGTPTTVELGQTLNKGIISGDRENEGVKLIQTDAGVNGGNSGGPMINKQGGLIGVINAKLSGVGIEGLGFAIPAELISKGLFIN</sequence>
<dbReference type="Proteomes" id="UP001176806">
    <property type="component" value="Unassembled WGS sequence"/>
</dbReference>
<evidence type="ECO:0000256" key="3">
    <source>
        <dbReference type="SAM" id="SignalP"/>
    </source>
</evidence>
<dbReference type="Pfam" id="PF13365">
    <property type="entry name" value="Trypsin_2"/>
    <property type="match status" value="1"/>
</dbReference>
<dbReference type="InterPro" id="IPR001940">
    <property type="entry name" value="Peptidase_S1C"/>
</dbReference>
<dbReference type="SUPFAM" id="SSF50494">
    <property type="entry name" value="Trypsin-like serine proteases"/>
    <property type="match status" value="1"/>
</dbReference>
<evidence type="ECO:0000313" key="5">
    <source>
        <dbReference type="Proteomes" id="UP001176806"/>
    </source>
</evidence>
<reference evidence="4" key="1">
    <citation type="submission" date="2023-07" db="EMBL/GenBank/DDBJ databases">
        <title>Two novel species in the genus Flavivirga.</title>
        <authorList>
            <person name="Kwon K."/>
        </authorList>
    </citation>
    <scope>NUCLEOTIDE SEQUENCE</scope>
    <source>
        <strain evidence="4">KACC 14158</strain>
    </source>
</reference>
<feature type="signal peptide" evidence="3">
    <location>
        <begin position="1"/>
        <end position="18"/>
    </location>
</feature>
<dbReference type="EMBL" id="JAUOEL010000001">
    <property type="protein sequence ID" value="MDO5972857.1"/>
    <property type="molecule type" value="Genomic_DNA"/>
</dbReference>
<gene>
    <name evidence="4" type="ORF">Q4Q40_01565</name>
</gene>
<protein>
    <submittedName>
        <fullName evidence="4">Trypsin-like peptidase domain-containing protein</fullName>
    </submittedName>
</protein>
<evidence type="ECO:0000256" key="1">
    <source>
        <dbReference type="ARBA" id="ARBA00022670"/>
    </source>
</evidence>
<feature type="chain" id="PRO_5045919251" evidence="3">
    <location>
        <begin position="19"/>
        <end position="508"/>
    </location>
</feature>
<dbReference type="InterPro" id="IPR051201">
    <property type="entry name" value="Chloro_Bact_Ser_Proteases"/>
</dbReference>
<evidence type="ECO:0000256" key="2">
    <source>
        <dbReference type="ARBA" id="ARBA00022801"/>
    </source>
</evidence>
<dbReference type="InterPro" id="IPR009003">
    <property type="entry name" value="Peptidase_S1_PA"/>
</dbReference>